<dbReference type="AlphaFoldDB" id="A0A382CVV0"/>
<proteinExistence type="predicted"/>
<organism evidence="1">
    <name type="scientific">marine metagenome</name>
    <dbReference type="NCBI Taxonomy" id="408172"/>
    <lineage>
        <taxon>unclassified sequences</taxon>
        <taxon>metagenomes</taxon>
        <taxon>ecological metagenomes</taxon>
    </lineage>
</organism>
<feature type="non-terminal residue" evidence="1">
    <location>
        <position position="139"/>
    </location>
</feature>
<evidence type="ECO:0000313" key="1">
    <source>
        <dbReference type="EMBL" id="SVB29423.1"/>
    </source>
</evidence>
<protein>
    <submittedName>
        <fullName evidence="1">Uncharacterized protein</fullName>
    </submittedName>
</protein>
<name>A0A382CVV0_9ZZZZ</name>
<dbReference type="EMBL" id="UINC01036052">
    <property type="protein sequence ID" value="SVB29423.1"/>
    <property type="molecule type" value="Genomic_DNA"/>
</dbReference>
<gene>
    <name evidence="1" type="ORF">METZ01_LOCUS182277</name>
</gene>
<accession>A0A382CVV0</accession>
<sequence length="139" mass="15761">MLDELTRERERTALSQMRTQVREDVLAHPGTTPHEVVLRLGLSAPRGFRLDEATVRSAFSAAERQKYFVFPRSREIQWADDEILDSLRRAAALRSPLSHQGYDQLRTTGDLDGPSSALILQRFDSWRVACQRAGVQPGQ</sequence>
<reference evidence="1" key="1">
    <citation type="submission" date="2018-05" db="EMBL/GenBank/DDBJ databases">
        <authorList>
            <person name="Lanie J.A."/>
            <person name="Ng W.-L."/>
            <person name="Kazmierczak K.M."/>
            <person name="Andrzejewski T.M."/>
            <person name="Davidsen T.M."/>
            <person name="Wayne K.J."/>
            <person name="Tettelin H."/>
            <person name="Glass J.I."/>
            <person name="Rusch D."/>
            <person name="Podicherti R."/>
            <person name="Tsui H.-C.T."/>
            <person name="Winkler M.E."/>
        </authorList>
    </citation>
    <scope>NUCLEOTIDE SEQUENCE</scope>
</reference>